<evidence type="ECO:0000256" key="4">
    <source>
        <dbReference type="ARBA" id="ARBA00022692"/>
    </source>
</evidence>
<evidence type="ECO:0000256" key="8">
    <source>
        <dbReference type="RuleBase" id="RU079119"/>
    </source>
</evidence>
<keyword evidence="7 8" id="KW-0012">Acyltransferase</keyword>
<accession>A0A5J5N7X5</accession>
<comment type="domain">
    <text evidence="8">The DHHC domain is required for palmitoyltransferase activity.</text>
</comment>
<evidence type="ECO:0000256" key="7">
    <source>
        <dbReference type="ARBA" id="ARBA00023315"/>
    </source>
</evidence>
<sequence length="145" mass="16476">MDHHCVWVVNCVGAQNYNFTRSLRLVLTMALLPHFIAFFSDGEIPGTPGTLATTFLAFVLNLAFALSVLGFLIMHISLVSANTTTIEAYEKKSTPKWRYDLGRKKNFEQVFGTDKLYCSFPVIQMRIYDGCQHSRVLNIHPKPDF</sequence>
<evidence type="ECO:0000313" key="10">
    <source>
        <dbReference type="EMBL" id="KAB1669086.1"/>
    </source>
</evidence>
<reference evidence="11" key="1">
    <citation type="journal article" date="2020" name="Nat. Genet.">
        <title>Genomic diversifications of five Gossypium allopolyploid species and their impact on cotton improvement.</title>
        <authorList>
            <person name="Chen Z.J."/>
            <person name="Sreedasyam A."/>
            <person name="Ando A."/>
            <person name="Song Q."/>
            <person name="De Santiago L.M."/>
            <person name="Hulse-Kemp A.M."/>
            <person name="Ding M."/>
            <person name="Ye W."/>
            <person name="Kirkbride R.C."/>
            <person name="Jenkins J."/>
            <person name="Plott C."/>
            <person name="Lovell J."/>
            <person name="Lin Y.M."/>
            <person name="Vaughn R."/>
            <person name="Liu B."/>
            <person name="Simpson S."/>
            <person name="Scheffler B.E."/>
            <person name="Wen L."/>
            <person name="Saski C.A."/>
            <person name="Grover C.E."/>
            <person name="Hu G."/>
            <person name="Conover J.L."/>
            <person name="Carlson J.W."/>
            <person name="Shu S."/>
            <person name="Boston L.B."/>
            <person name="Williams M."/>
            <person name="Peterson D.G."/>
            <person name="McGee K."/>
            <person name="Jones D.C."/>
            <person name="Wendel J.F."/>
            <person name="Stelly D.M."/>
            <person name="Grimwood J."/>
            <person name="Schmutz J."/>
        </authorList>
    </citation>
    <scope>NUCLEOTIDE SEQUENCE [LARGE SCALE GENOMIC DNA]</scope>
    <source>
        <strain evidence="11">cv. 3-79</strain>
    </source>
</reference>
<evidence type="ECO:0000256" key="5">
    <source>
        <dbReference type="ARBA" id="ARBA00022989"/>
    </source>
</evidence>
<evidence type="ECO:0000256" key="2">
    <source>
        <dbReference type="ARBA" id="ARBA00008574"/>
    </source>
</evidence>
<proteinExistence type="inferred from homology"/>
<keyword evidence="5 8" id="KW-1133">Transmembrane helix</keyword>
<name>A0A5J5N7X5_GOSBA</name>
<organism evidence="10 11">
    <name type="scientific">Gossypium barbadense</name>
    <name type="common">Sea Island cotton</name>
    <name type="synonym">Hibiscus barbadensis</name>
    <dbReference type="NCBI Taxonomy" id="3634"/>
    <lineage>
        <taxon>Eukaryota</taxon>
        <taxon>Viridiplantae</taxon>
        <taxon>Streptophyta</taxon>
        <taxon>Embryophyta</taxon>
        <taxon>Tracheophyta</taxon>
        <taxon>Spermatophyta</taxon>
        <taxon>Magnoliopsida</taxon>
        <taxon>eudicotyledons</taxon>
        <taxon>Gunneridae</taxon>
        <taxon>Pentapetalae</taxon>
        <taxon>rosids</taxon>
        <taxon>malvids</taxon>
        <taxon>Malvales</taxon>
        <taxon>Malvaceae</taxon>
        <taxon>Malvoideae</taxon>
        <taxon>Gossypium</taxon>
    </lineage>
</organism>
<dbReference type="InterPro" id="IPR039859">
    <property type="entry name" value="PFA4/ZDH16/20/ERF2-like"/>
</dbReference>
<dbReference type="EMBL" id="ML707632">
    <property type="protein sequence ID" value="KAB1669086.1"/>
    <property type="molecule type" value="Genomic_DNA"/>
</dbReference>
<evidence type="ECO:0000259" key="9">
    <source>
        <dbReference type="Pfam" id="PF01529"/>
    </source>
</evidence>
<feature type="transmembrane region" description="Helical" evidence="8">
    <location>
        <begin position="23"/>
        <end position="40"/>
    </location>
</feature>
<feature type="transmembrane region" description="Helical" evidence="8">
    <location>
        <begin position="52"/>
        <end position="73"/>
    </location>
</feature>
<evidence type="ECO:0000256" key="3">
    <source>
        <dbReference type="ARBA" id="ARBA00022679"/>
    </source>
</evidence>
<gene>
    <name evidence="10" type="ORF">ES319_1Z076800v1</name>
</gene>
<evidence type="ECO:0000256" key="1">
    <source>
        <dbReference type="ARBA" id="ARBA00004127"/>
    </source>
</evidence>
<dbReference type="Pfam" id="PF01529">
    <property type="entry name" value="DHHC"/>
    <property type="match status" value="1"/>
</dbReference>
<dbReference type="Proteomes" id="UP000327439">
    <property type="component" value="Unassembled WGS sequence"/>
</dbReference>
<dbReference type="PANTHER" id="PTHR12246">
    <property type="entry name" value="PALMITOYLTRANSFERASE ZDHHC16"/>
    <property type="match status" value="1"/>
</dbReference>
<dbReference type="PROSITE" id="PS50216">
    <property type="entry name" value="DHHC"/>
    <property type="match status" value="1"/>
</dbReference>
<keyword evidence="3 8" id="KW-0808">Transferase</keyword>
<keyword evidence="6 8" id="KW-0472">Membrane</keyword>
<dbReference type="InterPro" id="IPR001594">
    <property type="entry name" value="Palmitoyltrfase_DHHC"/>
</dbReference>
<keyword evidence="4 8" id="KW-0812">Transmembrane</keyword>
<comment type="similarity">
    <text evidence="2 8">Belongs to the DHHC palmitoyltransferase family.</text>
</comment>
<evidence type="ECO:0000313" key="11">
    <source>
        <dbReference type="Proteomes" id="UP000327439"/>
    </source>
</evidence>
<feature type="domain" description="Palmitoyltransferase DHHC" evidence="9">
    <location>
        <begin position="1"/>
        <end position="91"/>
    </location>
</feature>
<comment type="catalytic activity">
    <reaction evidence="8">
        <text>L-cysteinyl-[protein] + hexadecanoyl-CoA = S-hexadecanoyl-L-cysteinyl-[protein] + CoA</text>
        <dbReference type="Rhea" id="RHEA:36683"/>
        <dbReference type="Rhea" id="RHEA-COMP:10131"/>
        <dbReference type="Rhea" id="RHEA-COMP:11032"/>
        <dbReference type="ChEBI" id="CHEBI:29950"/>
        <dbReference type="ChEBI" id="CHEBI:57287"/>
        <dbReference type="ChEBI" id="CHEBI:57379"/>
        <dbReference type="ChEBI" id="CHEBI:74151"/>
        <dbReference type="EC" id="2.3.1.225"/>
    </reaction>
</comment>
<protein>
    <recommendedName>
        <fullName evidence="8">S-acyltransferase</fullName>
        <ecNumber evidence="8">2.3.1.225</ecNumber>
    </recommendedName>
    <alternativeName>
        <fullName evidence="8">Palmitoyltransferase</fullName>
    </alternativeName>
</protein>
<dbReference type="GO" id="GO:0019706">
    <property type="term" value="F:protein-cysteine S-palmitoyltransferase activity"/>
    <property type="evidence" value="ECO:0007669"/>
    <property type="project" value="UniProtKB-EC"/>
</dbReference>
<dbReference type="EC" id="2.3.1.225" evidence="8"/>
<dbReference type="OrthoDB" id="331948at2759"/>
<dbReference type="GO" id="GO:0012505">
    <property type="term" value="C:endomembrane system"/>
    <property type="evidence" value="ECO:0007669"/>
    <property type="project" value="UniProtKB-SubCell"/>
</dbReference>
<evidence type="ECO:0000256" key="6">
    <source>
        <dbReference type="ARBA" id="ARBA00023136"/>
    </source>
</evidence>
<keyword evidence="11" id="KW-1185">Reference proteome</keyword>
<comment type="subcellular location">
    <subcellularLocation>
        <location evidence="1">Endomembrane system</location>
        <topology evidence="1">Multi-pass membrane protein</topology>
    </subcellularLocation>
</comment>
<dbReference type="AlphaFoldDB" id="A0A5J5N7X5"/>